<name>A0A5Q4ZYS6_9GAMM</name>
<sequence>MSMLISKNETATLIKSLPSAIYSSTIYQKLAGKPLSEIIKAQFIDVDCEQEELNLNYLLRLGYIDNDKKMICACMHEEIFYLHDLSGLTPETTIFADIELKQYCHNNAIAIFNLNSEIIIAASNYELVEKLQDINEESQTIIDDPLLAFIQSCTFSTFHLIGSTKQQCIKAMTQKKIKLTSTVTLEGIYAPLNLLLHEIEENNSFSVQAELNSKTNEILQLSTFKHEKLFTESKCQKDTSLGLALKTLSNLYYSLNENQMDNTTSLIHFSGKHSALKCKISQYNTNNDNKIIMLSFIRFMDDSLSLPTFHYTLTTPIKDLLIQAKIKFKDGESVVLCLPKKYCLQIASTVLIVEAINLYKQGGFAFAINTDAFDYQGKSFSPVNKKVLSALTTLEDLIVNAVIYGPLKTANDISNAEILLENLHNVIAVTYANKEHLPPHLKRCAIQIK</sequence>
<proteinExistence type="predicted"/>
<protein>
    <submittedName>
        <fullName evidence="1">Uncharacterized protein</fullName>
    </submittedName>
</protein>
<dbReference type="AlphaFoldDB" id="A0A5Q4ZYS6"/>
<reference evidence="1" key="1">
    <citation type="submission" date="2019-09" db="EMBL/GenBank/DDBJ databases">
        <authorList>
            <person name="Hjerde E."/>
        </authorList>
    </citation>
    <scope>NUCLEOTIDE SEQUENCE [LARGE SCALE GENOMIC DNA]</scope>
    <source>
        <strain evidence="1">06/09/160</strain>
        <plasmid evidence="1">pAWOD_2</plasmid>
    </source>
</reference>
<gene>
    <name evidence="1" type="ORF">AW0309160_04526</name>
</gene>
<keyword evidence="1" id="KW-0614">Plasmid</keyword>
<dbReference type="EMBL" id="LR721753">
    <property type="protein sequence ID" value="VVV07032.1"/>
    <property type="molecule type" value="Genomic_DNA"/>
</dbReference>
<geneLocation type="plasmid" evidence="1">
    <name>pAWOD_2</name>
</geneLocation>
<evidence type="ECO:0000313" key="1">
    <source>
        <dbReference type="EMBL" id="VVV07032.1"/>
    </source>
</evidence>
<organism evidence="1">
    <name type="scientific">Aliivibrio wodanis</name>
    <dbReference type="NCBI Taxonomy" id="80852"/>
    <lineage>
        <taxon>Bacteria</taxon>
        <taxon>Pseudomonadati</taxon>
        <taxon>Pseudomonadota</taxon>
        <taxon>Gammaproteobacteria</taxon>
        <taxon>Vibrionales</taxon>
        <taxon>Vibrionaceae</taxon>
        <taxon>Aliivibrio</taxon>
    </lineage>
</organism>
<accession>A0A5Q4ZYS6</accession>